<feature type="region of interest" description="Disordered" evidence="1">
    <location>
        <begin position="310"/>
        <end position="395"/>
    </location>
</feature>
<sequence length="1383" mass="149695">MNQPDVDDNSSDNYEVQYLEHPAGIVEEVHVQNVTGESKKDESPRTTATRTERLSDAASIQSASPLRPNNDELQDNVASSLLPPSPTRSAHTVPTEDRSISRRRSITDPRSSRRISGFFNNLIHRRDVPTRAPIREEQQPVASSSSHPEKSINDDPTRSSSPTPSIIIPPPRLPPPTLQELGLSFSALTADLSPSHFSTPPSSGAFLSPHYLLLCHAQGLDVLPLVSPPEPQPYALIRRVSFKSIVVMEQRGVLVAIAGRRDGVRVYALEEIRKAVEWRIDVEVRRERDRLRREMAKKVVSGVTLDVRNSSEKLRKTSLSTPPPGEPSKRHAVSRKGSHGQIQVSSQMPPAPLIPRTPTIRRPKHLTIPVPSASTPPLDPEPSGRPPPYSEYVGSHIQPHSSMISLVPTRSRSRGGSVSDVLSVPPLSRLTTEATRPRDADAKDWAESSDDEAINVVAAGHSGSQALDERTSATAPRHHPSFSQSTLSAHTPSGSQSLLHAHSPSITRRTRPANLDLSLARSGSGIPAPEPSPAPTLLTLRQALAHPPVSRDDRTPEPDTPRGDVDVDDDENDGGSNSISLSQALLESRLPELPPPGTRRPQLPILISSSHPVASPDDEPTSPRNSVSQNSDISRTGSSETQNSSRNRRRRWSLMLTQSLSSPSNDVPPHSAAPDISLSREQTPTRSGRSGSFHSQTRSGTPRRPSSANTDITPTTAFSLAPPLPTGAAAIASTSAASVASASSSRSRFIPRIISHAIQSMKSDSERPSTTGGVDSDSKRNNNAPMLSHAPPPKLEYVKLPGTKGSLMIKAVETAKKSFLAILCGENGEKVELFAGTYRTALGLSRTFILPDSPRSLELQLQGDDLVEVFLVFSQNVFGLEPATVRVREVRIGRAERRAARRRARELRTDTSAPTNDSEAALNPGNEEENTNVNVSIGVSVSVGSTVVANGTGPRGAQSPQYVANDHPLDRSAPATPGPSGAVDPVQEPSAEGTATPAEVLPSNIGAAEELIALATARMGPYTTFQQLSFAPQFPLASIADEYVIPPTYPDFIGYREEHEPAERGDSVDLSQVNFSPPGLPVPTPSAPPKWFYRDPKGNVHGPWKPSLMQAWYKDGLLPPDLPVRKEEDAEYILLKDLRLQSVDPTQPFKPPPSLSSNVQPNVFQPLGKPLLKPISLLAQPKHFGPPALFYSSRGGHSTAIVDARGRSVLKGRLLWSDDDRPEDDTKSALLMGRMGDVKRLEAVDIKDRSVLIAMRQGGVEAVDLSDALLKPADESRTTLPQFNPMPSHMNRRAPFVWRIGTPVASSTNSPTVLSRPKGNHLPKPKLGAGLAKSPGNRTEFNIGDADPEFLDEVLFLGRKNDEIYICERNSGSFRILRLCPSS</sequence>
<feature type="compositionally biased region" description="Polar residues" evidence="1">
    <location>
        <begin position="481"/>
        <end position="498"/>
    </location>
</feature>
<protein>
    <recommendedName>
        <fullName evidence="2">GYF domain-containing protein</fullName>
    </recommendedName>
</protein>
<dbReference type="EMBL" id="JANVFS010000007">
    <property type="protein sequence ID" value="KAJ4489421.1"/>
    <property type="molecule type" value="Genomic_DNA"/>
</dbReference>
<feature type="compositionally biased region" description="Basic and acidic residues" evidence="1">
    <location>
        <begin position="147"/>
        <end position="157"/>
    </location>
</feature>
<dbReference type="InterPro" id="IPR003169">
    <property type="entry name" value="GYF"/>
</dbReference>
<evidence type="ECO:0000313" key="3">
    <source>
        <dbReference type="EMBL" id="KAJ4489421.1"/>
    </source>
</evidence>
<dbReference type="Pfam" id="PF02213">
    <property type="entry name" value="GYF"/>
    <property type="match status" value="1"/>
</dbReference>
<feature type="compositionally biased region" description="Polar residues" evidence="1">
    <location>
        <begin position="622"/>
        <end position="642"/>
    </location>
</feature>
<dbReference type="Gene3D" id="3.30.1490.40">
    <property type="match status" value="1"/>
</dbReference>
<feature type="compositionally biased region" description="Basic and acidic residues" evidence="1">
    <location>
        <begin position="549"/>
        <end position="565"/>
    </location>
</feature>
<feature type="compositionally biased region" description="Polar residues" evidence="1">
    <location>
        <begin position="655"/>
        <end position="665"/>
    </location>
</feature>
<feature type="region of interest" description="Disordered" evidence="1">
    <location>
        <begin position="590"/>
        <end position="720"/>
    </location>
</feature>
<dbReference type="InterPro" id="IPR035445">
    <property type="entry name" value="GYF-like_dom_sf"/>
</dbReference>
<feature type="region of interest" description="Disordered" evidence="1">
    <location>
        <begin position="758"/>
        <end position="794"/>
    </location>
</feature>
<feature type="compositionally biased region" description="Basic and acidic residues" evidence="1">
    <location>
        <begin position="126"/>
        <end position="138"/>
    </location>
</feature>
<feature type="compositionally biased region" description="Polar residues" evidence="1">
    <location>
        <begin position="758"/>
        <end position="773"/>
    </location>
</feature>
<feature type="region of interest" description="Disordered" evidence="1">
    <location>
        <begin position="895"/>
        <end position="931"/>
    </location>
</feature>
<feature type="compositionally biased region" description="Acidic residues" evidence="1">
    <location>
        <begin position="1"/>
        <end position="10"/>
    </location>
</feature>
<feature type="region of interest" description="Disordered" evidence="1">
    <location>
        <begin position="462"/>
        <end position="510"/>
    </location>
</feature>
<feature type="compositionally biased region" description="Basic and acidic residues" evidence="1">
    <location>
        <begin position="94"/>
        <end position="111"/>
    </location>
</feature>
<accession>A0A9W9AS38</accession>
<comment type="caution">
    <text evidence="3">The sequence shown here is derived from an EMBL/GenBank/DDBJ whole genome shotgun (WGS) entry which is preliminary data.</text>
</comment>
<organism evidence="3 4">
    <name type="scientific">Lentinula lateritia</name>
    <dbReference type="NCBI Taxonomy" id="40482"/>
    <lineage>
        <taxon>Eukaryota</taxon>
        <taxon>Fungi</taxon>
        <taxon>Dikarya</taxon>
        <taxon>Basidiomycota</taxon>
        <taxon>Agaricomycotina</taxon>
        <taxon>Agaricomycetes</taxon>
        <taxon>Agaricomycetidae</taxon>
        <taxon>Agaricales</taxon>
        <taxon>Marasmiineae</taxon>
        <taxon>Omphalotaceae</taxon>
        <taxon>Lentinula</taxon>
    </lineage>
</organism>
<feature type="compositionally biased region" description="Basic and acidic residues" evidence="1">
    <location>
        <begin position="435"/>
        <end position="446"/>
    </location>
</feature>
<dbReference type="SUPFAM" id="SSF55277">
    <property type="entry name" value="GYF domain"/>
    <property type="match status" value="1"/>
</dbReference>
<feature type="compositionally biased region" description="Pro residues" evidence="1">
    <location>
        <begin position="377"/>
        <end position="389"/>
    </location>
</feature>
<evidence type="ECO:0000259" key="2">
    <source>
        <dbReference type="PROSITE" id="PS50829"/>
    </source>
</evidence>
<feature type="domain" description="GYF" evidence="2">
    <location>
        <begin position="1088"/>
        <end position="1144"/>
    </location>
</feature>
<feature type="region of interest" description="Disordered" evidence="1">
    <location>
        <begin position="949"/>
        <end position="1002"/>
    </location>
</feature>
<evidence type="ECO:0000313" key="4">
    <source>
        <dbReference type="Proteomes" id="UP001150238"/>
    </source>
</evidence>
<dbReference type="PROSITE" id="PS50829">
    <property type="entry name" value="GYF"/>
    <property type="match status" value="1"/>
</dbReference>
<feature type="compositionally biased region" description="Polar residues" evidence="1">
    <location>
        <begin position="679"/>
        <end position="718"/>
    </location>
</feature>
<evidence type="ECO:0000256" key="1">
    <source>
        <dbReference type="SAM" id="MobiDB-lite"/>
    </source>
</evidence>
<feature type="region of interest" description="Disordered" evidence="1">
    <location>
        <begin position="1308"/>
        <end position="1335"/>
    </location>
</feature>
<reference evidence="3" key="2">
    <citation type="journal article" date="2023" name="Proc. Natl. Acad. Sci. U.S.A.">
        <title>A global phylogenomic analysis of the shiitake genus Lentinula.</title>
        <authorList>
            <person name="Sierra-Patev S."/>
            <person name="Min B."/>
            <person name="Naranjo-Ortiz M."/>
            <person name="Looney B."/>
            <person name="Konkel Z."/>
            <person name="Slot J.C."/>
            <person name="Sakamoto Y."/>
            <person name="Steenwyk J.L."/>
            <person name="Rokas A."/>
            <person name="Carro J."/>
            <person name="Camarero S."/>
            <person name="Ferreira P."/>
            <person name="Molpeceres G."/>
            <person name="Ruiz-Duenas F.J."/>
            <person name="Serrano A."/>
            <person name="Henrissat B."/>
            <person name="Drula E."/>
            <person name="Hughes K.W."/>
            <person name="Mata J.L."/>
            <person name="Ishikawa N.K."/>
            <person name="Vargas-Isla R."/>
            <person name="Ushijima S."/>
            <person name="Smith C.A."/>
            <person name="Donoghue J."/>
            <person name="Ahrendt S."/>
            <person name="Andreopoulos W."/>
            <person name="He G."/>
            <person name="LaButti K."/>
            <person name="Lipzen A."/>
            <person name="Ng V."/>
            <person name="Riley R."/>
            <person name="Sandor L."/>
            <person name="Barry K."/>
            <person name="Martinez A.T."/>
            <person name="Xiao Y."/>
            <person name="Gibbons J.G."/>
            <person name="Terashima K."/>
            <person name="Grigoriev I.V."/>
            <person name="Hibbett D."/>
        </authorList>
    </citation>
    <scope>NUCLEOTIDE SEQUENCE</scope>
    <source>
        <strain evidence="3">Sp2 HRB7682 ss15</strain>
    </source>
</reference>
<dbReference type="SMART" id="SM00444">
    <property type="entry name" value="GYF"/>
    <property type="match status" value="1"/>
</dbReference>
<feature type="region of interest" description="Disordered" evidence="1">
    <location>
        <begin position="546"/>
        <end position="578"/>
    </location>
</feature>
<dbReference type="Proteomes" id="UP001150238">
    <property type="component" value="Unassembled WGS sequence"/>
</dbReference>
<reference evidence="3" key="1">
    <citation type="submission" date="2022-08" db="EMBL/GenBank/DDBJ databases">
        <authorList>
            <consortium name="DOE Joint Genome Institute"/>
            <person name="Min B."/>
            <person name="Riley R."/>
            <person name="Sierra-Patev S."/>
            <person name="Naranjo-Ortiz M."/>
            <person name="Looney B."/>
            <person name="Konkel Z."/>
            <person name="Slot J.C."/>
            <person name="Sakamoto Y."/>
            <person name="Steenwyk J.L."/>
            <person name="Rokas A."/>
            <person name="Carro J."/>
            <person name="Camarero S."/>
            <person name="Ferreira P."/>
            <person name="Molpeceres G."/>
            <person name="Ruiz-Duenas F.J."/>
            <person name="Serrano A."/>
            <person name="Henrissat B."/>
            <person name="Drula E."/>
            <person name="Hughes K.W."/>
            <person name="Mata J.L."/>
            <person name="Ishikawa N.K."/>
            <person name="Vargas-Isla R."/>
            <person name="Ushijima S."/>
            <person name="Smith C.A."/>
            <person name="Ahrendt S."/>
            <person name="Andreopoulos W."/>
            <person name="He G."/>
            <person name="Labutti K."/>
            <person name="Lipzen A."/>
            <person name="Ng V."/>
            <person name="Sandor L."/>
            <person name="Barry K."/>
            <person name="Martinez A.T."/>
            <person name="Xiao Y."/>
            <person name="Gibbons J.G."/>
            <person name="Terashima K."/>
            <person name="Hibbett D.S."/>
            <person name="Grigoriev I.V."/>
        </authorList>
    </citation>
    <scope>NUCLEOTIDE SEQUENCE</scope>
    <source>
        <strain evidence="3">Sp2 HRB7682 ss15</strain>
    </source>
</reference>
<name>A0A9W9AS38_9AGAR</name>
<feature type="region of interest" description="Disordered" evidence="1">
    <location>
        <begin position="1"/>
        <end position="113"/>
    </location>
</feature>
<proteinExistence type="predicted"/>
<gene>
    <name evidence="3" type="ORF">C8J55DRAFT_470085</name>
</gene>
<feature type="region of interest" description="Disordered" evidence="1">
    <location>
        <begin position="126"/>
        <end position="173"/>
    </location>
</feature>
<feature type="compositionally biased region" description="Basic and acidic residues" evidence="1">
    <location>
        <begin position="37"/>
        <end position="55"/>
    </location>
</feature>
<feature type="region of interest" description="Disordered" evidence="1">
    <location>
        <begin position="429"/>
        <end position="450"/>
    </location>
</feature>